<dbReference type="PANTHER" id="PTHR10629:SF52">
    <property type="entry name" value="DNA (CYTOSINE-5)-METHYLTRANSFERASE 1"/>
    <property type="match status" value="1"/>
</dbReference>
<keyword evidence="3" id="KW-0808">Transferase</keyword>
<dbReference type="GO" id="GO:0032259">
    <property type="term" value="P:methylation"/>
    <property type="evidence" value="ECO:0007669"/>
    <property type="project" value="UniProtKB-KW"/>
</dbReference>
<dbReference type="EMBL" id="JACATN010000015">
    <property type="protein sequence ID" value="MBT2163649.1"/>
    <property type="molecule type" value="Genomic_DNA"/>
</dbReference>
<keyword evidence="8" id="KW-1185">Reference proteome</keyword>
<dbReference type="GO" id="GO:0008168">
    <property type="term" value="F:methyltransferase activity"/>
    <property type="evidence" value="ECO:0007669"/>
    <property type="project" value="UniProtKB-KW"/>
</dbReference>
<comment type="caution">
    <text evidence="7">The sequence shown here is derived from an EMBL/GenBank/DDBJ whole genome shotgun (WGS) entry which is preliminary data.</text>
</comment>
<organism evidence="7 8">
    <name type="scientific">Zobellia barbeyronii</name>
    <dbReference type="NCBI Taxonomy" id="2748009"/>
    <lineage>
        <taxon>Bacteria</taxon>
        <taxon>Pseudomonadati</taxon>
        <taxon>Bacteroidota</taxon>
        <taxon>Flavobacteriia</taxon>
        <taxon>Flavobacteriales</taxon>
        <taxon>Flavobacteriaceae</taxon>
        <taxon>Zobellia</taxon>
    </lineage>
</organism>
<dbReference type="Gene3D" id="3.90.120.10">
    <property type="entry name" value="DNA Methylase, subunit A, domain 2"/>
    <property type="match status" value="1"/>
</dbReference>
<evidence type="ECO:0000256" key="4">
    <source>
        <dbReference type="ARBA" id="ARBA00022691"/>
    </source>
</evidence>
<sequence>MAIKNHQQTAHSPTTLDKIKIVPIGGKLSDILKTFGSTYRRLDPDKPSPTVTRSGYRDFIHPYDDRMLTVRELACLQSFPLDWEFTGTRLDSYSSKREVSMTQFGQVGNAVPPILANAVAMAIKEQIFEVEPDDK</sequence>
<dbReference type="PROSITE" id="PS00095">
    <property type="entry name" value="C5_MTASE_2"/>
    <property type="match status" value="1"/>
</dbReference>
<evidence type="ECO:0000256" key="1">
    <source>
        <dbReference type="ARBA" id="ARBA00011975"/>
    </source>
</evidence>
<dbReference type="InterPro" id="IPR001525">
    <property type="entry name" value="C5_MeTfrase"/>
</dbReference>
<evidence type="ECO:0000256" key="3">
    <source>
        <dbReference type="ARBA" id="ARBA00022679"/>
    </source>
</evidence>
<dbReference type="Proteomes" id="UP000740413">
    <property type="component" value="Unassembled WGS sequence"/>
</dbReference>
<name>A0ABS5WKB3_9FLAO</name>
<dbReference type="Pfam" id="PF00145">
    <property type="entry name" value="DNA_methylase"/>
    <property type="match status" value="1"/>
</dbReference>
<keyword evidence="4" id="KW-0949">S-adenosyl-L-methionine</keyword>
<evidence type="ECO:0000256" key="5">
    <source>
        <dbReference type="ARBA" id="ARBA00022747"/>
    </source>
</evidence>
<keyword evidence="5" id="KW-0680">Restriction system</keyword>
<proteinExistence type="predicted"/>
<gene>
    <name evidence="7" type="ORF">HW347_20450</name>
</gene>
<reference evidence="7 8" key="1">
    <citation type="submission" date="2020-06" db="EMBL/GenBank/DDBJ databases">
        <authorList>
            <person name="Isaeva M.P."/>
            <person name="Chernysheva N.Y."/>
        </authorList>
    </citation>
    <scope>NUCLEOTIDE SEQUENCE [LARGE SCALE GENOMIC DNA]</scope>
    <source>
        <strain evidence="7 8">KMM 6746</strain>
    </source>
</reference>
<dbReference type="PANTHER" id="PTHR10629">
    <property type="entry name" value="CYTOSINE-SPECIFIC METHYLTRANSFERASE"/>
    <property type="match status" value="1"/>
</dbReference>
<evidence type="ECO:0000313" key="7">
    <source>
        <dbReference type="EMBL" id="MBT2163649.1"/>
    </source>
</evidence>
<evidence type="ECO:0000256" key="6">
    <source>
        <dbReference type="ARBA" id="ARBA00047422"/>
    </source>
</evidence>
<dbReference type="SUPFAM" id="SSF53335">
    <property type="entry name" value="S-adenosyl-L-methionine-dependent methyltransferases"/>
    <property type="match status" value="1"/>
</dbReference>
<evidence type="ECO:0000256" key="2">
    <source>
        <dbReference type="ARBA" id="ARBA00022603"/>
    </source>
</evidence>
<dbReference type="InterPro" id="IPR050390">
    <property type="entry name" value="C5-Methyltransferase"/>
</dbReference>
<dbReference type="InterPro" id="IPR029063">
    <property type="entry name" value="SAM-dependent_MTases_sf"/>
</dbReference>
<keyword evidence="2 7" id="KW-0489">Methyltransferase</keyword>
<dbReference type="InterPro" id="IPR031303">
    <property type="entry name" value="C5_meth_CS"/>
</dbReference>
<accession>A0ABS5WKB3</accession>
<protein>
    <recommendedName>
        <fullName evidence="1">DNA (cytosine-5-)-methyltransferase</fullName>
        <ecNumber evidence="1">2.1.1.37</ecNumber>
    </recommendedName>
</protein>
<evidence type="ECO:0000313" key="8">
    <source>
        <dbReference type="Proteomes" id="UP000740413"/>
    </source>
</evidence>
<comment type="catalytic activity">
    <reaction evidence="6">
        <text>a 2'-deoxycytidine in DNA + S-adenosyl-L-methionine = a 5-methyl-2'-deoxycytidine in DNA + S-adenosyl-L-homocysteine + H(+)</text>
        <dbReference type="Rhea" id="RHEA:13681"/>
        <dbReference type="Rhea" id="RHEA-COMP:11369"/>
        <dbReference type="Rhea" id="RHEA-COMP:11370"/>
        <dbReference type="ChEBI" id="CHEBI:15378"/>
        <dbReference type="ChEBI" id="CHEBI:57856"/>
        <dbReference type="ChEBI" id="CHEBI:59789"/>
        <dbReference type="ChEBI" id="CHEBI:85452"/>
        <dbReference type="ChEBI" id="CHEBI:85454"/>
        <dbReference type="EC" id="2.1.1.37"/>
    </reaction>
</comment>
<dbReference type="RefSeq" id="WP_214613583.1">
    <property type="nucleotide sequence ID" value="NZ_JACATN010000015.1"/>
</dbReference>
<reference evidence="8" key="2">
    <citation type="submission" date="2023-07" db="EMBL/GenBank/DDBJ databases">
        <title>Zobellia barbeyronii sp. nov., a new marine flavobacterium, isolated from green and red algae.</title>
        <authorList>
            <person name="Nedashkovskaya O.I."/>
            <person name="Otstavnykh N."/>
            <person name="Zhukova N."/>
            <person name="Guzev K."/>
            <person name="Chausova V."/>
            <person name="Tekutyeva L."/>
            <person name="Mikhailov V."/>
            <person name="Isaeva M."/>
        </authorList>
    </citation>
    <scope>NUCLEOTIDE SEQUENCE [LARGE SCALE GENOMIC DNA]</scope>
    <source>
        <strain evidence="8">KMM 6746</strain>
    </source>
</reference>
<dbReference type="EC" id="2.1.1.37" evidence="1"/>